<dbReference type="InterPro" id="IPR053658">
    <property type="entry name" value="Cdv_Coordination_Protein"/>
</dbReference>
<dbReference type="STRING" id="1435377.SUSAZ_07575"/>
<evidence type="ECO:0000313" key="4">
    <source>
        <dbReference type="Proteomes" id="UP000065473"/>
    </source>
</evidence>
<evidence type="ECO:0000313" key="3">
    <source>
        <dbReference type="Proteomes" id="UP000060043"/>
    </source>
</evidence>
<evidence type="ECO:0000313" key="2">
    <source>
        <dbReference type="EMBL" id="ALU30970.1"/>
    </source>
</evidence>
<sequence length="169" mass="19539">MKKRTIAELLTDIRMAKYKIDMWISKAENRNKALERLSLSNIGRFPLLSKEYIKETELTRKYIVTLVQLKILLEILEIRLETLIILGNVVTYLSPLVEALNELKGQLGASIEFSPIIDEIIETIRTVYIAPNTVQQSPQINVKEEARQLLKEAEDVAKKELKENYKIEI</sequence>
<evidence type="ECO:0000313" key="1">
    <source>
        <dbReference type="EMBL" id="ALU30254.1"/>
    </source>
</evidence>
<dbReference type="RefSeq" id="WP_011278416.1">
    <property type="nucleotide sequence ID" value="NZ_BHWZ01000004.1"/>
</dbReference>
<protein>
    <submittedName>
        <fullName evidence="1">Uncharacterized protein</fullName>
    </submittedName>
</protein>
<proteinExistence type="predicted"/>
<gene>
    <name evidence="1" type="ORF">ATY89_10100</name>
    <name evidence="2" type="ORF">ATZ20_01655</name>
</gene>
<accession>A0A0U3FR67</accession>
<dbReference type="AlphaFoldDB" id="A0A0U3FR67"/>
<dbReference type="NCBIfam" id="NF041009">
    <property type="entry name" value="cell_div_CdvB3"/>
    <property type="match status" value="1"/>
</dbReference>
<dbReference type="GeneID" id="14552094"/>
<dbReference type="SMR" id="A0A0U3FR67"/>
<dbReference type="Proteomes" id="UP000065473">
    <property type="component" value="Chromosome"/>
</dbReference>
<reference evidence="3 4" key="1">
    <citation type="submission" date="2015-12" db="EMBL/GenBank/DDBJ databases">
        <title>A stable core within a dynamic pangenome in Sulfolobus acidocaldarius.</title>
        <authorList>
            <person name="Anderson R."/>
            <person name="Kouris A."/>
            <person name="Seward C."/>
            <person name="Campbell K."/>
            <person name="Whitaker R."/>
        </authorList>
    </citation>
    <scope>NUCLEOTIDE SEQUENCE [LARGE SCALE GENOMIC DNA]</scope>
    <source>
        <strain evidence="1 4">GG12-C01-09</strain>
        <strain evidence="2 3">NG05B_CO5_07</strain>
    </source>
</reference>
<dbReference type="PaxDb" id="1435377-SUSAZ_07575"/>
<name>A0A0U3FR67_9CREN</name>
<dbReference type="EMBL" id="CP013695">
    <property type="protein sequence ID" value="ALU30970.1"/>
    <property type="molecule type" value="Genomic_DNA"/>
</dbReference>
<dbReference type="OMA" id="IDMWISK"/>
<dbReference type="Proteomes" id="UP000060043">
    <property type="component" value="Chromosome"/>
</dbReference>
<organism evidence="1 4">
    <name type="scientific">Sulfolobus acidocaldarius</name>
    <dbReference type="NCBI Taxonomy" id="2285"/>
    <lineage>
        <taxon>Archaea</taxon>
        <taxon>Thermoproteota</taxon>
        <taxon>Thermoprotei</taxon>
        <taxon>Sulfolobales</taxon>
        <taxon>Sulfolobaceae</taxon>
        <taxon>Sulfolobus</taxon>
    </lineage>
</organism>
<dbReference type="EMBL" id="CP013694">
    <property type="protein sequence ID" value="ALU30254.1"/>
    <property type="molecule type" value="Genomic_DNA"/>
</dbReference>
<dbReference type="OrthoDB" id="43771at2157"/>